<gene>
    <name evidence="1" type="ORF">BDN72DRAFT_966352</name>
</gene>
<sequence>MLNTGNSNRLSVLCFYHVTYLHVGVFYHLPGLRELSVPESGPIQVPIAPSSTFDISNRLTNIRKIRLELKLRSLSSPQHPLPFVIGVLSELPYPGTLEKLVLLCTLYADYSPESDPLWRELDTLLSGSSSNRFTNLKGVVIEIIGNRTPEEYEILETATIQLLTKVHSQGILTICTFDPEKQRFPPKNGVPTRYYHE</sequence>
<dbReference type="Proteomes" id="UP000308600">
    <property type="component" value="Unassembled WGS sequence"/>
</dbReference>
<accession>A0ACD2ZXY1</accession>
<organism evidence="1 2">
    <name type="scientific">Pluteus cervinus</name>
    <dbReference type="NCBI Taxonomy" id="181527"/>
    <lineage>
        <taxon>Eukaryota</taxon>
        <taxon>Fungi</taxon>
        <taxon>Dikarya</taxon>
        <taxon>Basidiomycota</taxon>
        <taxon>Agaricomycotina</taxon>
        <taxon>Agaricomycetes</taxon>
        <taxon>Agaricomycetidae</taxon>
        <taxon>Agaricales</taxon>
        <taxon>Pluteineae</taxon>
        <taxon>Pluteaceae</taxon>
        <taxon>Pluteus</taxon>
    </lineage>
</organism>
<protein>
    <submittedName>
        <fullName evidence="1">Uncharacterized protein</fullName>
    </submittedName>
</protein>
<dbReference type="EMBL" id="ML209382">
    <property type="protein sequence ID" value="TFK58413.1"/>
    <property type="molecule type" value="Genomic_DNA"/>
</dbReference>
<keyword evidence="2" id="KW-1185">Reference proteome</keyword>
<reference evidence="1 2" key="1">
    <citation type="journal article" date="2019" name="Nat. Ecol. Evol.">
        <title>Megaphylogeny resolves global patterns of mushroom evolution.</title>
        <authorList>
            <person name="Varga T."/>
            <person name="Krizsan K."/>
            <person name="Foldi C."/>
            <person name="Dima B."/>
            <person name="Sanchez-Garcia M."/>
            <person name="Sanchez-Ramirez S."/>
            <person name="Szollosi G.J."/>
            <person name="Szarkandi J.G."/>
            <person name="Papp V."/>
            <person name="Albert L."/>
            <person name="Andreopoulos W."/>
            <person name="Angelini C."/>
            <person name="Antonin V."/>
            <person name="Barry K.W."/>
            <person name="Bougher N.L."/>
            <person name="Buchanan P."/>
            <person name="Buyck B."/>
            <person name="Bense V."/>
            <person name="Catcheside P."/>
            <person name="Chovatia M."/>
            <person name="Cooper J."/>
            <person name="Damon W."/>
            <person name="Desjardin D."/>
            <person name="Finy P."/>
            <person name="Geml J."/>
            <person name="Haridas S."/>
            <person name="Hughes K."/>
            <person name="Justo A."/>
            <person name="Karasinski D."/>
            <person name="Kautmanova I."/>
            <person name="Kiss B."/>
            <person name="Kocsube S."/>
            <person name="Kotiranta H."/>
            <person name="LaButti K.M."/>
            <person name="Lechner B.E."/>
            <person name="Liimatainen K."/>
            <person name="Lipzen A."/>
            <person name="Lukacs Z."/>
            <person name="Mihaltcheva S."/>
            <person name="Morgado L.N."/>
            <person name="Niskanen T."/>
            <person name="Noordeloos M.E."/>
            <person name="Ohm R.A."/>
            <person name="Ortiz-Santana B."/>
            <person name="Ovrebo C."/>
            <person name="Racz N."/>
            <person name="Riley R."/>
            <person name="Savchenko A."/>
            <person name="Shiryaev A."/>
            <person name="Soop K."/>
            <person name="Spirin V."/>
            <person name="Szebenyi C."/>
            <person name="Tomsovsky M."/>
            <person name="Tulloss R.E."/>
            <person name="Uehling J."/>
            <person name="Grigoriev I.V."/>
            <person name="Vagvolgyi C."/>
            <person name="Papp T."/>
            <person name="Martin F.M."/>
            <person name="Miettinen O."/>
            <person name="Hibbett D.S."/>
            <person name="Nagy L.G."/>
        </authorList>
    </citation>
    <scope>NUCLEOTIDE SEQUENCE [LARGE SCALE GENOMIC DNA]</scope>
    <source>
        <strain evidence="1 2">NL-1719</strain>
    </source>
</reference>
<evidence type="ECO:0000313" key="1">
    <source>
        <dbReference type="EMBL" id="TFK58413.1"/>
    </source>
</evidence>
<name>A0ACD2ZXY1_9AGAR</name>
<evidence type="ECO:0000313" key="2">
    <source>
        <dbReference type="Proteomes" id="UP000308600"/>
    </source>
</evidence>
<proteinExistence type="predicted"/>